<evidence type="ECO:0000313" key="4">
    <source>
        <dbReference type="Proteomes" id="UP000822688"/>
    </source>
</evidence>
<gene>
    <name evidence="3" type="ORF">KC19_10G114400</name>
</gene>
<dbReference type="Proteomes" id="UP000822688">
    <property type="component" value="Chromosome 10"/>
</dbReference>
<keyword evidence="2" id="KW-0472">Membrane</keyword>
<reference evidence="3" key="1">
    <citation type="submission" date="2020-06" db="EMBL/GenBank/DDBJ databases">
        <title>WGS assembly of Ceratodon purpureus strain R40.</title>
        <authorList>
            <person name="Carey S.B."/>
            <person name="Jenkins J."/>
            <person name="Shu S."/>
            <person name="Lovell J.T."/>
            <person name="Sreedasyam A."/>
            <person name="Maumus F."/>
            <person name="Tiley G.P."/>
            <person name="Fernandez-Pozo N."/>
            <person name="Barry K."/>
            <person name="Chen C."/>
            <person name="Wang M."/>
            <person name="Lipzen A."/>
            <person name="Daum C."/>
            <person name="Saski C.A."/>
            <person name="Payton A.C."/>
            <person name="Mcbreen J.C."/>
            <person name="Conrad R.E."/>
            <person name="Kollar L.M."/>
            <person name="Olsson S."/>
            <person name="Huttunen S."/>
            <person name="Landis J.B."/>
            <person name="Wickett N.J."/>
            <person name="Johnson M.G."/>
            <person name="Rensing S.A."/>
            <person name="Grimwood J."/>
            <person name="Schmutz J."/>
            <person name="Mcdaniel S.F."/>
        </authorList>
    </citation>
    <scope>NUCLEOTIDE SEQUENCE</scope>
    <source>
        <strain evidence="3">R40</strain>
    </source>
</reference>
<protein>
    <submittedName>
        <fullName evidence="3">Uncharacterized protein</fullName>
    </submittedName>
</protein>
<dbReference type="EMBL" id="CM026431">
    <property type="protein sequence ID" value="KAG0559569.1"/>
    <property type="molecule type" value="Genomic_DNA"/>
</dbReference>
<evidence type="ECO:0000256" key="2">
    <source>
        <dbReference type="SAM" id="Phobius"/>
    </source>
</evidence>
<keyword evidence="4" id="KW-1185">Reference proteome</keyword>
<accession>A0A8T0GMW0</accession>
<organism evidence="3 4">
    <name type="scientific">Ceratodon purpureus</name>
    <name type="common">Fire moss</name>
    <name type="synonym">Dicranum purpureum</name>
    <dbReference type="NCBI Taxonomy" id="3225"/>
    <lineage>
        <taxon>Eukaryota</taxon>
        <taxon>Viridiplantae</taxon>
        <taxon>Streptophyta</taxon>
        <taxon>Embryophyta</taxon>
        <taxon>Bryophyta</taxon>
        <taxon>Bryophytina</taxon>
        <taxon>Bryopsida</taxon>
        <taxon>Dicranidae</taxon>
        <taxon>Pseudoditrichales</taxon>
        <taxon>Ditrichaceae</taxon>
        <taxon>Ceratodon</taxon>
    </lineage>
</organism>
<name>A0A8T0GMW0_CERPU</name>
<evidence type="ECO:0000256" key="1">
    <source>
        <dbReference type="SAM" id="MobiDB-lite"/>
    </source>
</evidence>
<comment type="caution">
    <text evidence="3">The sequence shown here is derived from an EMBL/GenBank/DDBJ whole genome shotgun (WGS) entry which is preliminary data.</text>
</comment>
<sequence length="107" mass="12188">MAKQKKNKPGFTQLGHHENDSSTQHSHHQTIIHMHTPQQSLPYVVHKPHRLGICSPTVDPPTSQATIFNVVAMELTKLSCHDFLKKMMMMMMMMMCCQLICALVMSI</sequence>
<feature type="region of interest" description="Disordered" evidence="1">
    <location>
        <begin position="1"/>
        <end position="30"/>
    </location>
</feature>
<dbReference type="AlphaFoldDB" id="A0A8T0GMW0"/>
<evidence type="ECO:0000313" key="3">
    <source>
        <dbReference type="EMBL" id="KAG0559569.1"/>
    </source>
</evidence>
<keyword evidence="2" id="KW-1133">Transmembrane helix</keyword>
<keyword evidence="2" id="KW-0812">Transmembrane</keyword>
<proteinExistence type="predicted"/>
<feature type="transmembrane region" description="Helical" evidence="2">
    <location>
        <begin position="87"/>
        <end position="105"/>
    </location>
</feature>